<organism evidence="4 5">
    <name type="scientific">Amylocarpus encephaloides</name>
    <dbReference type="NCBI Taxonomy" id="45428"/>
    <lineage>
        <taxon>Eukaryota</taxon>
        <taxon>Fungi</taxon>
        <taxon>Dikarya</taxon>
        <taxon>Ascomycota</taxon>
        <taxon>Pezizomycotina</taxon>
        <taxon>Leotiomycetes</taxon>
        <taxon>Helotiales</taxon>
        <taxon>Helotiales incertae sedis</taxon>
        <taxon>Amylocarpus</taxon>
    </lineage>
</organism>
<feature type="transmembrane region" description="Helical" evidence="2">
    <location>
        <begin position="89"/>
        <end position="107"/>
    </location>
</feature>
<dbReference type="SUPFAM" id="SSF103473">
    <property type="entry name" value="MFS general substrate transporter"/>
    <property type="match status" value="1"/>
</dbReference>
<dbReference type="PROSITE" id="PS50850">
    <property type="entry name" value="MFS"/>
    <property type="match status" value="1"/>
</dbReference>
<dbReference type="OrthoDB" id="10027823at2759"/>
<proteinExistence type="predicted"/>
<dbReference type="PANTHER" id="PTHR23520">
    <property type="entry name" value="TRANSPORTER, PUTATIVE (AFU_ORTHOLOGUE AFUA_3G04000)-RELATED"/>
    <property type="match status" value="1"/>
</dbReference>
<dbReference type="InterPro" id="IPR011701">
    <property type="entry name" value="MFS"/>
</dbReference>
<comment type="caution">
    <text evidence="4">The sequence shown here is derived from an EMBL/GenBank/DDBJ whole genome shotgun (WGS) entry which is preliminary data.</text>
</comment>
<dbReference type="Pfam" id="PF07690">
    <property type="entry name" value="MFS_1"/>
    <property type="match status" value="2"/>
</dbReference>
<evidence type="ECO:0000256" key="1">
    <source>
        <dbReference type="ARBA" id="ARBA00004141"/>
    </source>
</evidence>
<keyword evidence="5" id="KW-1185">Reference proteome</keyword>
<keyword evidence="2" id="KW-1133">Transmembrane helix</keyword>
<feature type="transmembrane region" description="Helical" evidence="2">
    <location>
        <begin position="302"/>
        <end position="321"/>
    </location>
</feature>
<evidence type="ECO:0000259" key="3">
    <source>
        <dbReference type="PROSITE" id="PS50850"/>
    </source>
</evidence>
<evidence type="ECO:0000256" key="2">
    <source>
        <dbReference type="SAM" id="Phobius"/>
    </source>
</evidence>
<comment type="subcellular location">
    <subcellularLocation>
        <location evidence="1">Membrane</location>
        <topology evidence="1">Multi-pass membrane protein</topology>
    </subcellularLocation>
</comment>
<feature type="transmembrane region" description="Helical" evidence="2">
    <location>
        <begin position="418"/>
        <end position="442"/>
    </location>
</feature>
<accession>A0A9P7YEW1</accession>
<dbReference type="PANTHER" id="PTHR23520:SF5">
    <property type="entry name" value="TRANSPORTER, PUTATIVE (AFU_ORTHOLOGUE AFUA_3G04000)-RELATED"/>
    <property type="match status" value="1"/>
</dbReference>
<evidence type="ECO:0000313" key="5">
    <source>
        <dbReference type="Proteomes" id="UP000824998"/>
    </source>
</evidence>
<reference evidence="4" key="1">
    <citation type="journal article" date="2021" name="IMA Fungus">
        <title>Genomic characterization of three marine fungi, including Emericellopsis atlantica sp. nov. with signatures of a generalist lifestyle and marine biomass degradation.</title>
        <authorList>
            <person name="Hagestad O.C."/>
            <person name="Hou L."/>
            <person name="Andersen J.H."/>
            <person name="Hansen E.H."/>
            <person name="Altermark B."/>
            <person name="Li C."/>
            <person name="Kuhnert E."/>
            <person name="Cox R.J."/>
            <person name="Crous P.W."/>
            <person name="Spatafora J.W."/>
            <person name="Lail K."/>
            <person name="Amirebrahimi M."/>
            <person name="Lipzen A."/>
            <person name="Pangilinan J."/>
            <person name="Andreopoulos W."/>
            <person name="Hayes R.D."/>
            <person name="Ng V."/>
            <person name="Grigoriev I.V."/>
            <person name="Jackson S.A."/>
            <person name="Sutton T.D.S."/>
            <person name="Dobson A.D.W."/>
            <person name="Rama T."/>
        </authorList>
    </citation>
    <scope>NUCLEOTIDE SEQUENCE</scope>
    <source>
        <strain evidence="4">TRa018bII</strain>
    </source>
</reference>
<dbReference type="GO" id="GO:0000329">
    <property type="term" value="C:fungal-type vacuole membrane"/>
    <property type="evidence" value="ECO:0007669"/>
    <property type="project" value="TreeGrafter"/>
</dbReference>
<feature type="transmembrane region" description="Helical" evidence="2">
    <location>
        <begin position="342"/>
        <end position="362"/>
    </location>
</feature>
<name>A0A9P7YEW1_9HELO</name>
<evidence type="ECO:0000313" key="4">
    <source>
        <dbReference type="EMBL" id="KAG9232091.1"/>
    </source>
</evidence>
<dbReference type="EMBL" id="MU251566">
    <property type="protein sequence ID" value="KAG9232091.1"/>
    <property type="molecule type" value="Genomic_DNA"/>
</dbReference>
<feature type="transmembrane region" description="Helical" evidence="2">
    <location>
        <begin position="154"/>
        <end position="181"/>
    </location>
</feature>
<dbReference type="Gene3D" id="1.20.1250.20">
    <property type="entry name" value="MFS general substrate transporter like domains"/>
    <property type="match status" value="1"/>
</dbReference>
<feature type="transmembrane region" description="Helical" evidence="2">
    <location>
        <begin position="193"/>
        <end position="216"/>
    </location>
</feature>
<dbReference type="AlphaFoldDB" id="A0A9P7YEW1"/>
<dbReference type="Proteomes" id="UP000824998">
    <property type="component" value="Unassembled WGS sequence"/>
</dbReference>
<dbReference type="InterPro" id="IPR020846">
    <property type="entry name" value="MFS_dom"/>
</dbReference>
<feature type="transmembrane region" description="Helical" evidence="2">
    <location>
        <begin position="264"/>
        <end position="290"/>
    </location>
</feature>
<protein>
    <submittedName>
        <fullName evidence="4">Major facilitator superfamily domain-containing protein</fullName>
    </submittedName>
</protein>
<dbReference type="InterPro" id="IPR036259">
    <property type="entry name" value="MFS_trans_sf"/>
</dbReference>
<dbReference type="GO" id="GO:0022857">
    <property type="term" value="F:transmembrane transporter activity"/>
    <property type="evidence" value="ECO:0007669"/>
    <property type="project" value="InterPro"/>
</dbReference>
<gene>
    <name evidence="4" type="ORF">BJ875DRAFT_467800</name>
</gene>
<keyword evidence="2" id="KW-0472">Membrane</keyword>
<feature type="transmembrane region" description="Helical" evidence="2">
    <location>
        <begin position="37"/>
        <end position="56"/>
    </location>
</feature>
<feature type="domain" description="Major facilitator superfamily (MFS) profile" evidence="3">
    <location>
        <begin position="24"/>
        <end position="444"/>
    </location>
</feature>
<sequence length="475" mass="51951">MAPGYLSKALRELGLAAVWTSDYNVKLLYIQRFVRRFAYGGSTLILVDYLSTIGVSEAQIGLFMTLTLIGDVGISLVLTTFADGLGRRAVLAVGAISMAFSGVVFAMSSNFWLLLFAAIFGVISPSGNEIGPFKAVEESTLAHLVPAQRRTDIYAWYSLAGEAGTALGLLLTGWSITYMTVQRGWDDIRTYRIIFYGYAICGFIKLILTILLNKVVEADKTPRSMPLRDSESAPFLGDDAKVVEVKESCMRSILPKISKESRVIVANLCILFGIDAFASGMASMSWIAYFFKEKFDVEGGELGSILSVTKFIAALSVLVASTIAKRFGNVKTMAFTHLPSSIFLAIIPFPSSLAFATFFLIIRSCTQSMDNAPRSAFLAAVVLPNERTAIMGIVNVVKTAAQSMAPLVTGILVERGKFWVMFVLAGSLKVAYDLGLLAMFAGHEKEEHWEERDERVQRDRSAVELRELAGSERSD</sequence>
<feature type="transmembrane region" description="Helical" evidence="2">
    <location>
        <begin position="113"/>
        <end position="133"/>
    </location>
</feature>
<feature type="transmembrane region" description="Helical" evidence="2">
    <location>
        <begin position="62"/>
        <end position="82"/>
    </location>
</feature>
<keyword evidence="2" id="KW-0812">Transmembrane</keyword>